<dbReference type="InterPro" id="IPR052172">
    <property type="entry name" value="UxaA_altronate/galactarate_dh"/>
</dbReference>
<name>A0ABV3NWS1_9ENTR</name>
<dbReference type="GO" id="GO:0016787">
    <property type="term" value="F:hydrolase activity"/>
    <property type="evidence" value="ECO:0007669"/>
    <property type="project" value="UniProtKB-KW"/>
</dbReference>
<dbReference type="Pfam" id="PF08666">
    <property type="entry name" value="SAF"/>
    <property type="match status" value="1"/>
</dbReference>
<evidence type="ECO:0000313" key="4">
    <source>
        <dbReference type="Proteomes" id="UP001555342"/>
    </source>
</evidence>
<proteinExistence type="predicted"/>
<comment type="caution">
    <text evidence="3">The sequence shown here is derived from an EMBL/GenBank/DDBJ whole genome shotgun (WGS) entry which is preliminary data.</text>
</comment>
<reference evidence="3 4" key="1">
    <citation type="submission" date="2024-07" db="EMBL/GenBank/DDBJ databases">
        <authorList>
            <person name="Wang L."/>
        </authorList>
    </citation>
    <scope>NUCLEOTIDE SEQUENCE [LARGE SCALE GENOMIC DNA]</scope>
    <source>
        <strain evidence="3 4">WL359</strain>
    </source>
</reference>
<dbReference type="InterPro" id="IPR013974">
    <property type="entry name" value="SAF"/>
</dbReference>
<dbReference type="PANTHER" id="PTHR30536:SF5">
    <property type="entry name" value="ALTRONATE DEHYDRATASE"/>
    <property type="match status" value="1"/>
</dbReference>
<dbReference type="Proteomes" id="UP001555342">
    <property type="component" value="Unassembled WGS sequence"/>
</dbReference>
<keyword evidence="1" id="KW-0456">Lyase</keyword>
<accession>A0ABV3NWS1</accession>
<dbReference type="InterPro" id="IPR044144">
    <property type="entry name" value="SAF_UxaA/GarD"/>
</dbReference>
<keyword evidence="3" id="KW-0378">Hydrolase</keyword>
<protein>
    <submittedName>
        <fullName evidence="3">UxaA family hydrolase</fullName>
    </submittedName>
</protein>
<gene>
    <name evidence="3" type="ORF">AB1E22_15125</name>
</gene>
<keyword evidence="4" id="KW-1185">Reference proteome</keyword>
<evidence type="ECO:0000313" key="3">
    <source>
        <dbReference type="EMBL" id="MEW7314007.1"/>
    </source>
</evidence>
<dbReference type="Gene3D" id="2.30.130.110">
    <property type="match status" value="1"/>
</dbReference>
<dbReference type="SMART" id="SM00858">
    <property type="entry name" value="SAF"/>
    <property type="match status" value="1"/>
</dbReference>
<feature type="domain" description="SAF" evidence="2">
    <location>
        <begin position="12"/>
        <end position="83"/>
    </location>
</feature>
<dbReference type="CDD" id="cd11613">
    <property type="entry name" value="SAF_AH_GD"/>
    <property type="match status" value="1"/>
</dbReference>
<sequence length="105" mass="11563">MKNKLLQLHPQDNCLVALADIHEGEKLSYEGGELLARSNVTLGHKLAMHELSAGDKVIKYGAIIGSATQYIAVGEHIHSHNLKSDYIAVFHHQDAGYQNTEDQTT</sequence>
<evidence type="ECO:0000259" key="2">
    <source>
        <dbReference type="SMART" id="SM00858"/>
    </source>
</evidence>
<dbReference type="RefSeq" id="WP_367596057.1">
    <property type="nucleotide sequence ID" value="NZ_JBFMVT010000002.1"/>
</dbReference>
<evidence type="ECO:0000256" key="1">
    <source>
        <dbReference type="ARBA" id="ARBA00023239"/>
    </source>
</evidence>
<dbReference type="PANTHER" id="PTHR30536">
    <property type="entry name" value="ALTRONATE/GALACTARATE DEHYDRATASE"/>
    <property type="match status" value="1"/>
</dbReference>
<organism evidence="3 4">
    <name type="scientific">Buttiauxella gaviniae</name>
    <dbReference type="NCBI Taxonomy" id="82990"/>
    <lineage>
        <taxon>Bacteria</taxon>
        <taxon>Pseudomonadati</taxon>
        <taxon>Pseudomonadota</taxon>
        <taxon>Gammaproteobacteria</taxon>
        <taxon>Enterobacterales</taxon>
        <taxon>Enterobacteriaceae</taxon>
        <taxon>Buttiauxella</taxon>
    </lineage>
</organism>
<dbReference type="EMBL" id="JBFMVT010000002">
    <property type="protein sequence ID" value="MEW7314007.1"/>
    <property type="molecule type" value="Genomic_DNA"/>
</dbReference>